<evidence type="ECO:0000313" key="1">
    <source>
        <dbReference type="EMBL" id="KUM50648.1"/>
    </source>
</evidence>
<geneLocation type="mitochondrion" evidence="1"/>
<proteinExistence type="predicted"/>
<gene>
    <name evidence="1" type="ORF">ABT39_MTgene492</name>
</gene>
<comment type="caution">
    <text evidence="1">The sequence shown here is derived from an EMBL/GenBank/DDBJ whole genome shotgun (WGS) entry which is preliminary data.</text>
</comment>
<dbReference type="EMBL" id="LKAM01000001">
    <property type="protein sequence ID" value="KUM50648.1"/>
    <property type="molecule type" value="Genomic_DNA"/>
</dbReference>
<reference evidence="1" key="1">
    <citation type="journal article" date="2015" name="Genome Biol. Evol.">
        <title>Organellar Genomes of White Spruce (Picea glauca): Assembly and Annotation.</title>
        <authorList>
            <person name="Jackman S.D."/>
            <person name="Warren R.L."/>
            <person name="Gibb E.A."/>
            <person name="Vandervalk B.P."/>
            <person name="Mohamadi H."/>
            <person name="Chu J."/>
            <person name="Raymond A."/>
            <person name="Pleasance S."/>
            <person name="Coope R."/>
            <person name="Wildung M.R."/>
            <person name="Ritland C.E."/>
            <person name="Bousquet J."/>
            <person name="Jones S.J."/>
            <person name="Bohlmann J."/>
            <person name="Birol I."/>
        </authorList>
    </citation>
    <scope>NUCLEOTIDE SEQUENCE [LARGE SCALE GENOMIC DNA]</scope>
    <source>
        <tissue evidence="1">Flushing bud</tissue>
    </source>
</reference>
<dbReference type="AlphaFoldDB" id="A0A117NIX7"/>
<organism evidence="1">
    <name type="scientific">Picea glauca</name>
    <name type="common">White spruce</name>
    <name type="synonym">Pinus glauca</name>
    <dbReference type="NCBI Taxonomy" id="3330"/>
    <lineage>
        <taxon>Eukaryota</taxon>
        <taxon>Viridiplantae</taxon>
        <taxon>Streptophyta</taxon>
        <taxon>Embryophyta</taxon>
        <taxon>Tracheophyta</taxon>
        <taxon>Spermatophyta</taxon>
        <taxon>Pinopsida</taxon>
        <taxon>Pinidae</taxon>
        <taxon>Conifers I</taxon>
        <taxon>Pinales</taxon>
        <taxon>Pinaceae</taxon>
        <taxon>Picea</taxon>
    </lineage>
</organism>
<accession>A0A117NIX7</accession>
<name>A0A117NIX7_PICGL</name>
<protein>
    <submittedName>
        <fullName evidence="1">Uncharacterized protein</fullName>
    </submittedName>
</protein>
<sequence>MLLVLLVHLERLNPRLLAMALEPDRKVIHLLSLPLTLFSKKDERAGKKHTSYLPKHNQYLEEATYRSRYVRFPIPRISDVE</sequence>
<keyword evidence="1" id="KW-0496">Mitochondrion</keyword>